<accession>A0A8K0GJT7</accession>
<name>A0A8K0GJT7_IGNLU</name>
<dbReference type="FunFam" id="2.40.10.10:FF:000002">
    <property type="entry name" value="Transmembrane protease serine"/>
    <property type="match status" value="1"/>
</dbReference>
<proteinExistence type="inferred from homology"/>
<evidence type="ECO:0000256" key="1">
    <source>
        <dbReference type="ARBA" id="ARBA00022670"/>
    </source>
</evidence>
<comment type="similarity">
    <text evidence="5">Belongs to the peptidase S1 family. CLIP subfamily.</text>
</comment>
<keyword evidence="3" id="KW-0720">Serine protease</keyword>
<evidence type="ECO:0000259" key="6">
    <source>
        <dbReference type="PROSITE" id="PS50240"/>
    </source>
</evidence>
<feature type="domain" description="Peptidase S1" evidence="6">
    <location>
        <begin position="59"/>
        <end position="294"/>
    </location>
</feature>
<dbReference type="GO" id="GO:0006508">
    <property type="term" value="P:proteolysis"/>
    <property type="evidence" value="ECO:0007669"/>
    <property type="project" value="UniProtKB-KW"/>
</dbReference>
<gene>
    <name evidence="7" type="ORF">ILUMI_04176</name>
</gene>
<keyword evidence="2" id="KW-0378">Hydrolase</keyword>
<dbReference type="CDD" id="cd00190">
    <property type="entry name" value="Tryp_SPc"/>
    <property type="match status" value="1"/>
</dbReference>
<evidence type="ECO:0000313" key="7">
    <source>
        <dbReference type="EMBL" id="KAF2902011.1"/>
    </source>
</evidence>
<dbReference type="OrthoDB" id="10051896at2759"/>
<reference evidence="7" key="1">
    <citation type="submission" date="2019-08" db="EMBL/GenBank/DDBJ databases">
        <title>The genome of the North American firefly Photinus pyralis.</title>
        <authorList>
            <consortium name="Photinus pyralis genome working group"/>
            <person name="Fallon T.R."/>
            <person name="Sander Lower S.E."/>
            <person name="Weng J.-K."/>
        </authorList>
    </citation>
    <scope>NUCLEOTIDE SEQUENCE</scope>
    <source>
        <strain evidence="7">TRF0915ILg1</strain>
        <tissue evidence="7">Whole body</tissue>
    </source>
</reference>
<dbReference type="InterPro" id="IPR009003">
    <property type="entry name" value="Peptidase_S1_PA"/>
</dbReference>
<dbReference type="Proteomes" id="UP000801492">
    <property type="component" value="Unassembled WGS sequence"/>
</dbReference>
<keyword evidence="4" id="KW-1015">Disulfide bond</keyword>
<dbReference type="InterPro" id="IPR001254">
    <property type="entry name" value="Trypsin_dom"/>
</dbReference>
<dbReference type="InterPro" id="IPR050430">
    <property type="entry name" value="Peptidase_S1"/>
</dbReference>
<evidence type="ECO:0000256" key="3">
    <source>
        <dbReference type="ARBA" id="ARBA00022825"/>
    </source>
</evidence>
<dbReference type="PANTHER" id="PTHR24276">
    <property type="entry name" value="POLYSERASE-RELATED"/>
    <property type="match status" value="1"/>
</dbReference>
<dbReference type="AlphaFoldDB" id="A0A8K0GJT7"/>
<evidence type="ECO:0000256" key="5">
    <source>
        <dbReference type="ARBA" id="ARBA00024195"/>
    </source>
</evidence>
<dbReference type="GO" id="GO:0004252">
    <property type="term" value="F:serine-type endopeptidase activity"/>
    <property type="evidence" value="ECO:0007669"/>
    <property type="project" value="InterPro"/>
</dbReference>
<keyword evidence="8" id="KW-1185">Reference proteome</keyword>
<comment type="caution">
    <text evidence="7">The sequence shown here is derived from an EMBL/GenBank/DDBJ whole genome shotgun (WGS) entry which is preliminary data.</text>
</comment>
<dbReference type="PANTHER" id="PTHR24276:SF91">
    <property type="entry name" value="AT26814P-RELATED"/>
    <property type="match status" value="1"/>
</dbReference>
<evidence type="ECO:0000313" key="8">
    <source>
        <dbReference type="Proteomes" id="UP000801492"/>
    </source>
</evidence>
<dbReference type="InterPro" id="IPR043504">
    <property type="entry name" value="Peptidase_S1_PA_chymotrypsin"/>
</dbReference>
<sequence>MYDSFKQYTMKRSSYVLLCILIFFIKIKRQFTAHKTISRIILVLTVLDLKTARSKQMYIVGGKEVDIKTHPYVVSIIIKYNERISFRGAATIVHRRFAMSTAATIHFIAPIMIKNKLVYLRGNTANWSDGVTGKDHRIDYIVPHDGFNEVTLEDDFAIIKVKEPFNGPNERLIHIARRDYKYAGSATIFGWGSIAPEKIKEVDILQAVTVDIWNTKKCREVYNVKDATVIVTNSMLCAGNEGKDTCTKDGGGPMVQNNILIGIISWGFECGNAKYPSVYSNISYFDVFIKRTEKNNDVKFMRNKNRILGNQDYDDYYCRKSTSNNNEEDYYF</sequence>
<dbReference type="Pfam" id="PF00089">
    <property type="entry name" value="Trypsin"/>
    <property type="match status" value="1"/>
</dbReference>
<dbReference type="SUPFAM" id="SSF50494">
    <property type="entry name" value="Trypsin-like serine proteases"/>
    <property type="match status" value="1"/>
</dbReference>
<protein>
    <recommendedName>
        <fullName evidence="6">Peptidase S1 domain-containing protein</fullName>
    </recommendedName>
</protein>
<evidence type="ECO:0000256" key="4">
    <source>
        <dbReference type="ARBA" id="ARBA00023157"/>
    </source>
</evidence>
<dbReference type="EMBL" id="VTPC01001419">
    <property type="protein sequence ID" value="KAF2902011.1"/>
    <property type="molecule type" value="Genomic_DNA"/>
</dbReference>
<dbReference type="SMART" id="SM00020">
    <property type="entry name" value="Tryp_SPc"/>
    <property type="match status" value="1"/>
</dbReference>
<dbReference type="PROSITE" id="PS50240">
    <property type="entry name" value="TRYPSIN_DOM"/>
    <property type="match status" value="1"/>
</dbReference>
<dbReference type="Gene3D" id="2.40.10.10">
    <property type="entry name" value="Trypsin-like serine proteases"/>
    <property type="match status" value="1"/>
</dbReference>
<evidence type="ECO:0000256" key="2">
    <source>
        <dbReference type="ARBA" id="ARBA00022801"/>
    </source>
</evidence>
<keyword evidence="1" id="KW-0645">Protease</keyword>
<organism evidence="7 8">
    <name type="scientific">Ignelater luminosus</name>
    <name type="common">Cucubano</name>
    <name type="synonym">Pyrophorus luminosus</name>
    <dbReference type="NCBI Taxonomy" id="2038154"/>
    <lineage>
        <taxon>Eukaryota</taxon>
        <taxon>Metazoa</taxon>
        <taxon>Ecdysozoa</taxon>
        <taxon>Arthropoda</taxon>
        <taxon>Hexapoda</taxon>
        <taxon>Insecta</taxon>
        <taxon>Pterygota</taxon>
        <taxon>Neoptera</taxon>
        <taxon>Endopterygota</taxon>
        <taxon>Coleoptera</taxon>
        <taxon>Polyphaga</taxon>
        <taxon>Elateriformia</taxon>
        <taxon>Elateroidea</taxon>
        <taxon>Elateridae</taxon>
        <taxon>Agrypninae</taxon>
        <taxon>Pyrophorini</taxon>
        <taxon>Ignelater</taxon>
    </lineage>
</organism>